<feature type="domain" description="PRC-barrel" evidence="1">
    <location>
        <begin position="73"/>
        <end position="124"/>
    </location>
</feature>
<dbReference type="InterPro" id="IPR011033">
    <property type="entry name" value="PRC_barrel-like_sf"/>
</dbReference>
<organism evidence="2 3">
    <name type="scientific">Hathewaya histolytica</name>
    <name type="common">Clostridium histolyticum</name>
    <dbReference type="NCBI Taxonomy" id="1498"/>
    <lineage>
        <taxon>Bacteria</taxon>
        <taxon>Bacillati</taxon>
        <taxon>Bacillota</taxon>
        <taxon>Clostridia</taxon>
        <taxon>Eubacteriales</taxon>
        <taxon>Clostridiaceae</taxon>
        <taxon>Hathewaya</taxon>
    </lineage>
</organism>
<dbReference type="SUPFAM" id="SSF50346">
    <property type="entry name" value="PRC-barrel domain"/>
    <property type="match status" value="2"/>
</dbReference>
<evidence type="ECO:0000259" key="1">
    <source>
        <dbReference type="Pfam" id="PF05239"/>
    </source>
</evidence>
<dbReference type="EMBL" id="LR590481">
    <property type="protein sequence ID" value="VTQ90432.1"/>
    <property type="molecule type" value="Genomic_DNA"/>
</dbReference>
<keyword evidence="3" id="KW-1185">Reference proteome</keyword>
<evidence type="ECO:0000313" key="3">
    <source>
        <dbReference type="Proteomes" id="UP000308489"/>
    </source>
</evidence>
<sequence>MYRIRDFYGKNIINEKGKIIGKVVDIIIDINNCNICGFSGKKNGLFSKEFYVLKKDLIYIGESIVTRRLCKKEMFTFNKIKGMEVVNLKGDVIGILEDILFCEEEFKILGLMLCENFFKNYVVGKRIVLLKDIILGESEVLFINKQPYYFYSKLNFSKDKGECDEKN</sequence>
<dbReference type="RefSeq" id="WP_138210236.1">
    <property type="nucleotide sequence ID" value="NZ_CBCRUQ010000018.1"/>
</dbReference>
<dbReference type="Proteomes" id="UP000308489">
    <property type="component" value="Chromosome 1"/>
</dbReference>
<dbReference type="Pfam" id="PF05239">
    <property type="entry name" value="PRC"/>
    <property type="match status" value="2"/>
</dbReference>
<dbReference type="OrthoDB" id="1716342at2"/>
<feature type="domain" description="PRC-barrel" evidence="1">
    <location>
        <begin position="1"/>
        <end position="52"/>
    </location>
</feature>
<accession>A0A4U9RF08</accession>
<proteinExistence type="predicted"/>
<reference evidence="2 3" key="1">
    <citation type="submission" date="2019-05" db="EMBL/GenBank/DDBJ databases">
        <authorList>
            <consortium name="Pathogen Informatics"/>
        </authorList>
    </citation>
    <scope>NUCLEOTIDE SEQUENCE [LARGE SCALE GENOMIC DNA]</scope>
    <source>
        <strain evidence="2 3">NCTC503</strain>
    </source>
</reference>
<dbReference type="KEGG" id="hhw:NCTC503_01598"/>
<name>A0A4U9RF08_HATHI</name>
<gene>
    <name evidence="2" type="ORF">NCTC503_01598</name>
</gene>
<protein>
    <submittedName>
        <fullName evidence="2">PRC-barrel domain-containing protein</fullName>
    </submittedName>
</protein>
<evidence type="ECO:0000313" key="2">
    <source>
        <dbReference type="EMBL" id="VTQ90432.1"/>
    </source>
</evidence>
<dbReference type="InterPro" id="IPR027275">
    <property type="entry name" value="PRC-brl_dom"/>
</dbReference>
<dbReference type="AlphaFoldDB" id="A0A4U9RF08"/>
<dbReference type="Gene3D" id="2.30.30.240">
    <property type="entry name" value="PRC-barrel domain"/>
    <property type="match status" value="2"/>
</dbReference>